<evidence type="ECO:0000256" key="1">
    <source>
        <dbReference type="SAM" id="Phobius"/>
    </source>
</evidence>
<organism evidence="2 3">
    <name type="scientific">Prevotella intermedia</name>
    <dbReference type="NCBI Taxonomy" id="28131"/>
    <lineage>
        <taxon>Bacteria</taxon>
        <taxon>Pseudomonadati</taxon>
        <taxon>Bacteroidota</taxon>
        <taxon>Bacteroidia</taxon>
        <taxon>Bacteroidales</taxon>
        <taxon>Prevotellaceae</taxon>
        <taxon>Prevotella</taxon>
    </lineage>
</organism>
<name>A0A2D3N9W7_PREIN</name>
<gene>
    <name evidence="2" type="ORF">CTM50_03710</name>
</gene>
<protein>
    <submittedName>
        <fullName evidence="2">Uncharacterized protein</fullName>
    </submittedName>
</protein>
<feature type="transmembrane region" description="Helical" evidence="1">
    <location>
        <begin position="7"/>
        <end position="28"/>
    </location>
</feature>
<reference evidence="2 3" key="1">
    <citation type="submission" date="2017-11" db="EMBL/GenBank/DDBJ databases">
        <title>Genome sequencing of Prevotella intermedia KCOM 2033.</title>
        <authorList>
            <person name="Kook J.-K."/>
            <person name="Park S.-N."/>
            <person name="Lim Y.K."/>
        </authorList>
    </citation>
    <scope>NUCLEOTIDE SEQUENCE [LARGE SCALE GENOMIC DNA]</scope>
    <source>
        <strain evidence="2 3">KCOM 2033</strain>
    </source>
</reference>
<accession>A0A2D3N9W7</accession>
<sequence length="76" mass="8991">MVVVRQSIFFYIQCLQNTSFSSALLLFYTLFNIGKSDNKSINIFRTRMYRVTISLSMLCKTYCFAFQKRLFCMVKA</sequence>
<dbReference type="Proteomes" id="UP000229323">
    <property type="component" value="Chromosome"/>
</dbReference>
<proteinExistence type="predicted"/>
<evidence type="ECO:0000313" key="3">
    <source>
        <dbReference type="Proteomes" id="UP000229323"/>
    </source>
</evidence>
<keyword evidence="1" id="KW-0812">Transmembrane</keyword>
<keyword evidence="1" id="KW-1133">Transmembrane helix</keyword>
<keyword evidence="1" id="KW-0472">Membrane</keyword>
<feature type="transmembrane region" description="Helical" evidence="1">
    <location>
        <begin position="48"/>
        <end position="66"/>
    </location>
</feature>
<dbReference type="AlphaFoldDB" id="A0A2D3N9W7"/>
<evidence type="ECO:0000313" key="2">
    <source>
        <dbReference type="EMBL" id="ATV52231.1"/>
    </source>
</evidence>
<dbReference type="EMBL" id="CP024696">
    <property type="protein sequence ID" value="ATV52231.1"/>
    <property type="molecule type" value="Genomic_DNA"/>
</dbReference>